<feature type="region of interest" description="Disordered" evidence="1">
    <location>
        <begin position="274"/>
        <end position="314"/>
    </location>
</feature>
<evidence type="ECO:0000256" key="1">
    <source>
        <dbReference type="SAM" id="MobiDB-lite"/>
    </source>
</evidence>
<accession>A0A195CMM7</accession>
<dbReference type="AlphaFoldDB" id="A0A195CMM7"/>
<evidence type="ECO:0000313" key="3">
    <source>
        <dbReference type="Proteomes" id="UP000078542"/>
    </source>
</evidence>
<protein>
    <submittedName>
        <fullName evidence="2">Uncharacterized protein</fullName>
    </submittedName>
</protein>
<proteinExistence type="predicted"/>
<feature type="compositionally biased region" description="Basic and acidic residues" evidence="1">
    <location>
        <begin position="293"/>
        <end position="314"/>
    </location>
</feature>
<feature type="compositionally biased region" description="Polar residues" evidence="1">
    <location>
        <begin position="275"/>
        <end position="292"/>
    </location>
</feature>
<sequence>MLSDRETYLIIKAMPNHAGFHPPRVPPLVRAVIVPPSRRVASSAGLIVRMVGVRARDGISITTARGYKLPLLPVSSLPMLSAIFNAGARNACSRAGGRLSHTGRGNPGILGECHMSPRVLASYTEMINHNGTMRFHLFVTKATVYTLKLKIQFEKSFFIISWLPNTNVCTFSKLFHYTRHNFEKFTFKVIKKTTFYVFCHIIISMLYSGEVLLQPKLNPLGLLALKSRNNVLHFDCNETSPARHISELVRVEVFRGYQSERIFAVASCLAPQGLPPSNQTSTSETPLVSNESAMKEEKQCMEEEEKKYEADERV</sequence>
<gene>
    <name evidence="2" type="ORF">ALC62_07953</name>
</gene>
<dbReference type="Proteomes" id="UP000078542">
    <property type="component" value="Unassembled WGS sequence"/>
</dbReference>
<keyword evidence="3" id="KW-1185">Reference proteome</keyword>
<organism evidence="2 3">
    <name type="scientific">Cyphomyrmex costatus</name>
    <dbReference type="NCBI Taxonomy" id="456900"/>
    <lineage>
        <taxon>Eukaryota</taxon>
        <taxon>Metazoa</taxon>
        <taxon>Ecdysozoa</taxon>
        <taxon>Arthropoda</taxon>
        <taxon>Hexapoda</taxon>
        <taxon>Insecta</taxon>
        <taxon>Pterygota</taxon>
        <taxon>Neoptera</taxon>
        <taxon>Endopterygota</taxon>
        <taxon>Hymenoptera</taxon>
        <taxon>Apocrita</taxon>
        <taxon>Aculeata</taxon>
        <taxon>Formicoidea</taxon>
        <taxon>Formicidae</taxon>
        <taxon>Myrmicinae</taxon>
        <taxon>Cyphomyrmex</taxon>
    </lineage>
</organism>
<evidence type="ECO:0000313" key="2">
    <source>
        <dbReference type="EMBL" id="KYN01334.1"/>
    </source>
</evidence>
<name>A0A195CMM7_9HYME</name>
<dbReference type="EMBL" id="KQ977622">
    <property type="protein sequence ID" value="KYN01334.1"/>
    <property type="molecule type" value="Genomic_DNA"/>
</dbReference>
<reference evidence="2 3" key="1">
    <citation type="submission" date="2016-03" db="EMBL/GenBank/DDBJ databases">
        <title>Cyphomyrmex costatus WGS genome.</title>
        <authorList>
            <person name="Nygaard S."/>
            <person name="Hu H."/>
            <person name="Boomsma J."/>
            <person name="Zhang G."/>
        </authorList>
    </citation>
    <scope>NUCLEOTIDE SEQUENCE [LARGE SCALE GENOMIC DNA]</scope>
    <source>
        <strain evidence="2">MS0001</strain>
        <tissue evidence="2">Whole body</tissue>
    </source>
</reference>